<dbReference type="Proteomes" id="UP001480595">
    <property type="component" value="Unassembled WGS sequence"/>
</dbReference>
<reference evidence="7 8" key="1">
    <citation type="submission" date="2023-01" db="EMBL/GenBank/DDBJ databases">
        <title>Analysis of 21 Apiospora genomes using comparative genomics revels a genus with tremendous synthesis potential of carbohydrate active enzymes and secondary metabolites.</title>
        <authorList>
            <person name="Sorensen T."/>
        </authorList>
    </citation>
    <scope>NUCLEOTIDE SEQUENCE [LARGE SCALE GENOMIC DNA]</scope>
    <source>
        <strain evidence="7 8">CBS 135458</strain>
    </source>
</reference>
<dbReference type="RefSeq" id="XP_066719863.1">
    <property type="nucleotide sequence ID" value="XM_066854008.1"/>
</dbReference>
<keyword evidence="3" id="KW-0472">Membrane</keyword>
<proteinExistence type="predicted"/>
<feature type="region of interest" description="Disordered" evidence="6">
    <location>
        <begin position="1"/>
        <end position="21"/>
    </location>
</feature>
<evidence type="ECO:0000256" key="4">
    <source>
        <dbReference type="ARBA" id="ARBA00023139"/>
    </source>
</evidence>
<dbReference type="GeneID" id="92087071"/>
<evidence type="ECO:0000313" key="8">
    <source>
        <dbReference type="Proteomes" id="UP001480595"/>
    </source>
</evidence>
<comment type="subcellular location">
    <subcellularLocation>
        <location evidence="1">Endomembrane system</location>
    </subcellularLocation>
</comment>
<evidence type="ECO:0000256" key="6">
    <source>
        <dbReference type="SAM" id="MobiDB-lite"/>
    </source>
</evidence>
<sequence length="167" mass="18010">MAATPSFDGQGSQANETADFQFKTKDDVSRLLIDDPNNFQYGSFSDQNMNAQADPLESQRENEAVQKVVAKTSNNLVDVFEIAPQETQQAPHAMLSGQDLRLSRYQTILAKLSTDDDLSSAGTVQGQLQLDWTSDDDLAELQGHAPSIKDCVGKPLVGTFSDAAAAA</sequence>
<keyword evidence="2" id="KW-0519">Myristate</keyword>
<evidence type="ECO:0000256" key="3">
    <source>
        <dbReference type="ARBA" id="ARBA00023136"/>
    </source>
</evidence>
<feature type="compositionally biased region" description="Polar residues" evidence="6">
    <location>
        <begin position="7"/>
        <end position="18"/>
    </location>
</feature>
<keyword evidence="8" id="KW-1185">Reference proteome</keyword>
<name>A0ABR1W5U1_9PEZI</name>
<comment type="caution">
    <text evidence="7">The sequence shown here is derived from an EMBL/GenBank/DDBJ whole genome shotgun (WGS) entry which is preliminary data.</text>
</comment>
<evidence type="ECO:0000256" key="5">
    <source>
        <dbReference type="ARBA" id="ARBA00023288"/>
    </source>
</evidence>
<dbReference type="Pfam" id="PF15454">
    <property type="entry name" value="LAMTOR"/>
    <property type="match status" value="1"/>
</dbReference>
<evidence type="ECO:0000256" key="2">
    <source>
        <dbReference type="ARBA" id="ARBA00022707"/>
    </source>
</evidence>
<accession>A0ABR1W5U1</accession>
<gene>
    <name evidence="7" type="ORF">PG994_002599</name>
</gene>
<dbReference type="SMART" id="SM01262">
    <property type="entry name" value="LAMTOR"/>
    <property type="match status" value="1"/>
</dbReference>
<protein>
    <submittedName>
        <fullName evidence="7">Uncharacterized protein</fullName>
    </submittedName>
</protein>
<dbReference type="EMBL" id="JAQQWL010000003">
    <property type="protein sequence ID" value="KAK8078792.1"/>
    <property type="molecule type" value="Genomic_DNA"/>
</dbReference>
<keyword evidence="5" id="KW-0449">Lipoprotein</keyword>
<evidence type="ECO:0000313" key="7">
    <source>
        <dbReference type="EMBL" id="KAK8078792.1"/>
    </source>
</evidence>
<keyword evidence="4" id="KW-0564">Palmitate</keyword>
<organism evidence="7 8">
    <name type="scientific">Apiospora phragmitis</name>
    <dbReference type="NCBI Taxonomy" id="2905665"/>
    <lineage>
        <taxon>Eukaryota</taxon>
        <taxon>Fungi</taxon>
        <taxon>Dikarya</taxon>
        <taxon>Ascomycota</taxon>
        <taxon>Pezizomycotina</taxon>
        <taxon>Sordariomycetes</taxon>
        <taxon>Xylariomycetidae</taxon>
        <taxon>Amphisphaeriales</taxon>
        <taxon>Apiosporaceae</taxon>
        <taxon>Apiospora</taxon>
    </lineage>
</organism>
<evidence type="ECO:0000256" key="1">
    <source>
        <dbReference type="ARBA" id="ARBA00004308"/>
    </source>
</evidence>
<dbReference type="InterPro" id="IPR028209">
    <property type="entry name" value="LAMTOR1/MEH1"/>
</dbReference>